<accession>A0A510J8C2</accession>
<dbReference type="PRINTS" id="PR00509">
    <property type="entry name" value="PGMPMM"/>
</dbReference>
<dbReference type="GO" id="GO:0000287">
    <property type="term" value="F:magnesium ion binding"/>
    <property type="evidence" value="ECO:0007669"/>
    <property type="project" value="InterPro"/>
</dbReference>
<evidence type="ECO:0000313" key="12">
    <source>
        <dbReference type="Proteomes" id="UP000321606"/>
    </source>
</evidence>
<keyword evidence="6" id="KW-0413">Isomerase</keyword>
<dbReference type="PROSITE" id="PS00710">
    <property type="entry name" value="PGM_PMM"/>
    <property type="match status" value="1"/>
</dbReference>
<comment type="similarity">
    <text evidence="2 7">Belongs to the phosphohexose mutase family.</text>
</comment>
<dbReference type="Pfam" id="PF02879">
    <property type="entry name" value="PGM_PMM_II"/>
    <property type="match status" value="1"/>
</dbReference>
<dbReference type="InterPro" id="IPR005841">
    <property type="entry name" value="Alpha-D-phosphohexomutase_SF"/>
</dbReference>
<evidence type="ECO:0000259" key="8">
    <source>
        <dbReference type="Pfam" id="PF02878"/>
    </source>
</evidence>
<dbReference type="InterPro" id="IPR016055">
    <property type="entry name" value="A-D-PHexomutase_a/b/a-I/II/III"/>
</dbReference>
<keyword evidence="5 7" id="KW-0460">Magnesium</keyword>
<dbReference type="InterPro" id="IPR036900">
    <property type="entry name" value="A-D-PHexomutase_C_sf"/>
</dbReference>
<evidence type="ECO:0000256" key="2">
    <source>
        <dbReference type="ARBA" id="ARBA00010231"/>
    </source>
</evidence>
<dbReference type="STRING" id="714315.GCA_000516535_00436"/>
<protein>
    <submittedName>
        <fullName evidence="11">Phosphoglucomutase/phosphomannomutase alpha/beta/alpha domain I</fullName>
    </submittedName>
</protein>
<feature type="domain" description="Alpha-D-phosphohexomutase alpha/beta/alpha" evidence="9">
    <location>
        <begin position="211"/>
        <end position="312"/>
    </location>
</feature>
<dbReference type="InterPro" id="IPR005845">
    <property type="entry name" value="A-D-PHexomutase_a/b/a-II"/>
</dbReference>
<evidence type="ECO:0000256" key="6">
    <source>
        <dbReference type="ARBA" id="ARBA00023235"/>
    </source>
</evidence>
<evidence type="ECO:0000256" key="3">
    <source>
        <dbReference type="ARBA" id="ARBA00022553"/>
    </source>
</evidence>
<evidence type="ECO:0000256" key="5">
    <source>
        <dbReference type="ARBA" id="ARBA00022842"/>
    </source>
</evidence>
<sequence>MEFMEKYEYWLNSDSVDEKDKEELKSLKDDPKEIEDRFFKDLSFGTGGIRGVRGIGTNRINKYVIRKATQGLANYMLKYNKKEAEEKGVIIAHDCRIGSREYALNTARVMAANGIKAYIYSDLRSTPELSFGVRYKGCLAGIVVTASHNPPEYNGYKVYWSDGGQIVAPEVTGILEEVNKIKTLEEIKVMCEKEAREKGLIIELDGKIDDDYLSEIKKQTLKTNIPGKENFKIVYTPLHGTGGRPMKRILSDFGYSFEVVKEQIEPDGNFPTVVYANPEEVAAFKLGVKLADEIGAKLVMANDPDADRIGIAVKDDSDNWYYPNGNQMGLLLLQYLLNNKKDIPANAKVITTIVSTPMIDVVAPAKNVGVMKTLTGFKYIGEKIREFETGKLDGSYLFGFEESYGYLIGTHARDKDALVTSMVIAEMAAYYNSIGSSIYKELQKLYKEFGYYLEGIKSVTLKGKDGIEKMTALMSDLRENIKDTLIGKKIKIKRDFDSHKEYNLETGEEKEIKLPKENVLQFVLEDNTYITARPSGTEPKIKFYFSVNADSDEKVKEKLENTMEEFLKILKL</sequence>
<dbReference type="InterPro" id="IPR005846">
    <property type="entry name" value="A-D-PHexomutase_a/b/a-III"/>
</dbReference>
<dbReference type="SUPFAM" id="SSF55957">
    <property type="entry name" value="Phosphoglucomutase, C-terminal domain"/>
    <property type="match status" value="1"/>
</dbReference>
<gene>
    <name evidence="11" type="ORF">JCM16774_0433</name>
</gene>
<dbReference type="Gene3D" id="3.40.120.10">
    <property type="entry name" value="Alpha-D-Glucose-1,6-Bisphosphate, subunit A, domain 3"/>
    <property type="match status" value="3"/>
</dbReference>
<dbReference type="Pfam" id="PF02878">
    <property type="entry name" value="PGM_PMM_I"/>
    <property type="match status" value="1"/>
</dbReference>
<dbReference type="GO" id="GO:0005975">
    <property type="term" value="P:carbohydrate metabolic process"/>
    <property type="evidence" value="ECO:0007669"/>
    <property type="project" value="InterPro"/>
</dbReference>
<dbReference type="GO" id="GO:0008973">
    <property type="term" value="F:phosphopentomutase activity"/>
    <property type="evidence" value="ECO:0007669"/>
    <property type="project" value="TreeGrafter"/>
</dbReference>
<dbReference type="InterPro" id="IPR005844">
    <property type="entry name" value="A-D-PHexomutase_a/b/a-I"/>
</dbReference>
<feature type="domain" description="Alpha-D-phosphohexomutase alpha/beta/alpha" evidence="8">
    <location>
        <begin position="43"/>
        <end position="183"/>
    </location>
</feature>
<dbReference type="OrthoDB" id="9806956at2"/>
<evidence type="ECO:0000259" key="9">
    <source>
        <dbReference type="Pfam" id="PF02879"/>
    </source>
</evidence>
<evidence type="ECO:0000256" key="7">
    <source>
        <dbReference type="RuleBase" id="RU004326"/>
    </source>
</evidence>
<name>A0A510J8C2_9FUSO</name>
<dbReference type="CDD" id="cd05799">
    <property type="entry name" value="PGM2"/>
    <property type="match status" value="1"/>
</dbReference>
<dbReference type="Gene3D" id="3.30.310.50">
    <property type="entry name" value="Alpha-D-phosphohexomutase, C-terminal domain"/>
    <property type="match status" value="1"/>
</dbReference>
<dbReference type="RefSeq" id="WP_026737056.1">
    <property type="nucleotide sequence ID" value="NZ_AP019822.1"/>
</dbReference>
<proteinExistence type="inferred from homology"/>
<dbReference type="GO" id="GO:0006166">
    <property type="term" value="P:purine ribonucleoside salvage"/>
    <property type="evidence" value="ECO:0007669"/>
    <property type="project" value="TreeGrafter"/>
</dbReference>
<dbReference type="PANTHER" id="PTHR45745:SF1">
    <property type="entry name" value="PHOSPHOGLUCOMUTASE 2B-RELATED"/>
    <property type="match status" value="1"/>
</dbReference>
<reference evidence="11 12" key="1">
    <citation type="submission" date="2019-07" db="EMBL/GenBank/DDBJ databases">
        <title>Complete Genome Sequence of Leptotrichia goodfellowii Strain JCM 16774.</title>
        <authorList>
            <person name="Watanabe S."/>
            <person name="Cui L."/>
        </authorList>
    </citation>
    <scope>NUCLEOTIDE SEQUENCE [LARGE SCALE GENOMIC DNA]</scope>
    <source>
        <strain evidence="11 12">JCM16774</strain>
    </source>
</reference>
<dbReference type="AlphaFoldDB" id="A0A510J8C2"/>
<evidence type="ECO:0000256" key="4">
    <source>
        <dbReference type="ARBA" id="ARBA00022723"/>
    </source>
</evidence>
<dbReference type="Proteomes" id="UP000321606">
    <property type="component" value="Chromosome"/>
</dbReference>
<dbReference type="KEGG" id="lgo:JCM16774_0433"/>
<keyword evidence="4 7" id="KW-0479">Metal-binding</keyword>
<evidence type="ECO:0000256" key="1">
    <source>
        <dbReference type="ARBA" id="ARBA00001946"/>
    </source>
</evidence>
<feature type="domain" description="Alpha-D-phosphohexomutase alpha/beta/alpha" evidence="10">
    <location>
        <begin position="324"/>
        <end position="444"/>
    </location>
</feature>
<dbReference type="EMBL" id="AP019822">
    <property type="protein sequence ID" value="BBM35508.1"/>
    <property type="molecule type" value="Genomic_DNA"/>
</dbReference>
<evidence type="ECO:0000259" key="10">
    <source>
        <dbReference type="Pfam" id="PF02880"/>
    </source>
</evidence>
<keyword evidence="3" id="KW-0597">Phosphoprotein</keyword>
<dbReference type="PANTHER" id="PTHR45745">
    <property type="entry name" value="PHOSPHOMANNOMUTASE 45A"/>
    <property type="match status" value="1"/>
</dbReference>
<dbReference type="Pfam" id="PF02880">
    <property type="entry name" value="PGM_PMM_III"/>
    <property type="match status" value="1"/>
</dbReference>
<organism evidence="11 12">
    <name type="scientific">Pseudoleptotrichia goodfellowii</name>
    <dbReference type="NCBI Taxonomy" id="157692"/>
    <lineage>
        <taxon>Bacteria</taxon>
        <taxon>Fusobacteriati</taxon>
        <taxon>Fusobacteriota</taxon>
        <taxon>Fusobacteriia</taxon>
        <taxon>Fusobacteriales</taxon>
        <taxon>Leptotrichiaceae</taxon>
        <taxon>Pseudoleptotrichia</taxon>
    </lineage>
</organism>
<dbReference type="InterPro" id="IPR016066">
    <property type="entry name" value="A-D-PHexomutase_CS"/>
</dbReference>
<evidence type="ECO:0000313" key="11">
    <source>
        <dbReference type="EMBL" id="BBM35508.1"/>
    </source>
</evidence>
<dbReference type="SUPFAM" id="SSF53738">
    <property type="entry name" value="Phosphoglucomutase, first 3 domains"/>
    <property type="match status" value="3"/>
</dbReference>
<comment type="cofactor">
    <cofactor evidence="1">
        <name>Mg(2+)</name>
        <dbReference type="ChEBI" id="CHEBI:18420"/>
    </cofactor>
</comment>